<proteinExistence type="predicted"/>
<keyword evidence="1" id="KW-0472">Membrane</keyword>
<dbReference type="Proteomes" id="UP001054821">
    <property type="component" value="Chromosome 1"/>
</dbReference>
<evidence type="ECO:0000313" key="3">
    <source>
        <dbReference type="Proteomes" id="UP001054821"/>
    </source>
</evidence>
<accession>A0AAD4ZR38</accession>
<gene>
    <name evidence="2" type="ORF">L3X38_005537</name>
</gene>
<comment type="caution">
    <text evidence="2">The sequence shown here is derived from an EMBL/GenBank/DDBJ whole genome shotgun (WGS) entry which is preliminary data.</text>
</comment>
<keyword evidence="1" id="KW-1133">Transmembrane helix</keyword>
<organism evidence="2 3">
    <name type="scientific">Prunus dulcis</name>
    <name type="common">Almond</name>
    <name type="synonym">Amygdalus dulcis</name>
    <dbReference type="NCBI Taxonomy" id="3755"/>
    <lineage>
        <taxon>Eukaryota</taxon>
        <taxon>Viridiplantae</taxon>
        <taxon>Streptophyta</taxon>
        <taxon>Embryophyta</taxon>
        <taxon>Tracheophyta</taxon>
        <taxon>Spermatophyta</taxon>
        <taxon>Magnoliopsida</taxon>
        <taxon>eudicotyledons</taxon>
        <taxon>Gunneridae</taxon>
        <taxon>Pentapetalae</taxon>
        <taxon>rosids</taxon>
        <taxon>fabids</taxon>
        <taxon>Rosales</taxon>
        <taxon>Rosaceae</taxon>
        <taxon>Amygdaloideae</taxon>
        <taxon>Amygdaleae</taxon>
        <taxon>Prunus</taxon>
    </lineage>
</organism>
<protein>
    <submittedName>
        <fullName evidence="2">Uncharacterized protein</fullName>
    </submittedName>
</protein>
<evidence type="ECO:0000256" key="1">
    <source>
        <dbReference type="SAM" id="Phobius"/>
    </source>
</evidence>
<keyword evidence="3" id="KW-1185">Reference proteome</keyword>
<sequence>MHLGSFRQPFSRAFTVFFFAQNTLIWSSLVGVFSYVKQEVLYNCFLDCLVALPIAARQQLDALARNIKKEKSMSTTH</sequence>
<dbReference type="AlphaFoldDB" id="A0AAD4ZR38"/>
<dbReference type="EMBL" id="JAJFAZ020000001">
    <property type="protein sequence ID" value="KAI5352646.1"/>
    <property type="molecule type" value="Genomic_DNA"/>
</dbReference>
<reference evidence="2 3" key="1">
    <citation type="journal article" date="2022" name="G3 (Bethesda)">
        <title>Whole-genome sequence and methylome profiling of the almond [Prunus dulcis (Mill.) D.A. Webb] cultivar 'Nonpareil'.</title>
        <authorList>
            <person name="D'Amico-Willman K.M."/>
            <person name="Ouma W.Z."/>
            <person name="Meulia T."/>
            <person name="Sideli G.M."/>
            <person name="Gradziel T.M."/>
            <person name="Fresnedo-Ramirez J."/>
        </authorList>
    </citation>
    <scope>NUCLEOTIDE SEQUENCE [LARGE SCALE GENOMIC DNA]</scope>
    <source>
        <strain evidence="2">Clone GOH B32 T37-40</strain>
    </source>
</reference>
<name>A0AAD4ZR38_PRUDU</name>
<feature type="transmembrane region" description="Helical" evidence="1">
    <location>
        <begin position="12"/>
        <end position="34"/>
    </location>
</feature>
<evidence type="ECO:0000313" key="2">
    <source>
        <dbReference type="EMBL" id="KAI5352646.1"/>
    </source>
</evidence>
<keyword evidence="1" id="KW-0812">Transmembrane</keyword>